<keyword evidence="14" id="KW-1185">Reference proteome</keyword>
<comment type="subcellular location">
    <subcellularLocation>
        <location evidence="1">Membrane</location>
        <topology evidence="1">Multi-pass membrane protein</topology>
    </subcellularLocation>
</comment>
<keyword evidence="8 12" id="KW-0472">Membrane</keyword>
<keyword evidence="6 12" id="KW-1133">Transmembrane helix</keyword>
<keyword evidence="10" id="KW-1208">Phospholipid metabolism</keyword>
<dbReference type="EMBL" id="JAMWBK010000001">
    <property type="protein sequence ID" value="KAJ8908527.1"/>
    <property type="molecule type" value="Genomic_DNA"/>
</dbReference>
<proteinExistence type="inferred from homology"/>
<dbReference type="PROSITE" id="PS00379">
    <property type="entry name" value="CDP_ALCOHOL_P_TRANSF"/>
    <property type="match status" value="1"/>
</dbReference>
<evidence type="ECO:0000313" key="13">
    <source>
        <dbReference type="EMBL" id="KAJ8908527.1"/>
    </source>
</evidence>
<evidence type="ECO:0000256" key="6">
    <source>
        <dbReference type="ARBA" id="ARBA00022989"/>
    </source>
</evidence>
<evidence type="ECO:0008006" key="15">
    <source>
        <dbReference type="Google" id="ProtNLM"/>
    </source>
</evidence>
<dbReference type="GO" id="GO:0046474">
    <property type="term" value="P:glycerophospholipid biosynthetic process"/>
    <property type="evidence" value="ECO:0007669"/>
    <property type="project" value="TreeGrafter"/>
</dbReference>
<feature type="transmembrane region" description="Helical" evidence="12">
    <location>
        <begin position="158"/>
        <end position="179"/>
    </location>
</feature>
<evidence type="ECO:0000256" key="4">
    <source>
        <dbReference type="ARBA" id="ARBA00022679"/>
    </source>
</evidence>
<dbReference type="InterPro" id="IPR000462">
    <property type="entry name" value="CDP-OH_P_trans"/>
</dbReference>
<evidence type="ECO:0000256" key="10">
    <source>
        <dbReference type="ARBA" id="ARBA00023264"/>
    </source>
</evidence>
<evidence type="ECO:0000256" key="1">
    <source>
        <dbReference type="ARBA" id="ARBA00004141"/>
    </source>
</evidence>
<feature type="transmembrane region" description="Helical" evidence="12">
    <location>
        <begin position="77"/>
        <end position="102"/>
    </location>
</feature>
<gene>
    <name evidence="13" type="ORF">NDN08_005235</name>
</gene>
<evidence type="ECO:0000256" key="5">
    <source>
        <dbReference type="ARBA" id="ARBA00022692"/>
    </source>
</evidence>
<dbReference type="NCBIfam" id="TIGR00560">
    <property type="entry name" value="pgsA"/>
    <property type="match status" value="1"/>
</dbReference>
<evidence type="ECO:0000256" key="12">
    <source>
        <dbReference type="SAM" id="Phobius"/>
    </source>
</evidence>
<evidence type="ECO:0000256" key="8">
    <source>
        <dbReference type="ARBA" id="ARBA00023136"/>
    </source>
</evidence>
<dbReference type="InterPro" id="IPR043130">
    <property type="entry name" value="CDP-OH_PTrfase_TM_dom"/>
</dbReference>
<dbReference type="InterPro" id="IPR004570">
    <property type="entry name" value="Phosphatidylglycerol_P_synth"/>
</dbReference>
<reference evidence="13 14" key="1">
    <citation type="journal article" date="2023" name="Nat. Commun.">
        <title>Origin of minicircular mitochondrial genomes in red algae.</title>
        <authorList>
            <person name="Lee Y."/>
            <person name="Cho C.H."/>
            <person name="Lee Y.M."/>
            <person name="Park S.I."/>
            <person name="Yang J.H."/>
            <person name="West J.A."/>
            <person name="Bhattacharya D."/>
            <person name="Yoon H.S."/>
        </authorList>
    </citation>
    <scope>NUCLEOTIDE SEQUENCE [LARGE SCALE GENOMIC DNA]</scope>
    <source>
        <strain evidence="13 14">CCMP1338</strain>
        <tissue evidence="13">Whole cell</tissue>
    </source>
</reference>
<evidence type="ECO:0000256" key="7">
    <source>
        <dbReference type="ARBA" id="ARBA00023098"/>
    </source>
</evidence>
<dbReference type="Pfam" id="PF01066">
    <property type="entry name" value="CDP-OH_P_transf"/>
    <property type="match status" value="1"/>
</dbReference>
<accession>A0AAV8V492</accession>
<keyword evidence="4 11" id="KW-0808">Transferase</keyword>
<feature type="transmembrane region" description="Helical" evidence="12">
    <location>
        <begin position="6"/>
        <end position="24"/>
    </location>
</feature>
<keyword evidence="3" id="KW-0444">Lipid biosynthesis</keyword>
<dbReference type="Proteomes" id="UP001157974">
    <property type="component" value="Unassembled WGS sequence"/>
</dbReference>
<feature type="transmembrane region" description="Helical" evidence="12">
    <location>
        <begin position="123"/>
        <end position="146"/>
    </location>
</feature>
<name>A0AAV8V492_9RHOD</name>
<dbReference type="PANTHER" id="PTHR14269:SF62">
    <property type="entry name" value="CDP-DIACYLGLYCEROL--GLYCEROL-3-PHOSPHATE 3-PHOSPHATIDYLTRANSFERASE 1, CHLOROPLASTIC"/>
    <property type="match status" value="1"/>
</dbReference>
<organism evidence="13 14">
    <name type="scientific">Rhodosorus marinus</name>
    <dbReference type="NCBI Taxonomy" id="101924"/>
    <lineage>
        <taxon>Eukaryota</taxon>
        <taxon>Rhodophyta</taxon>
        <taxon>Stylonematophyceae</taxon>
        <taxon>Stylonematales</taxon>
        <taxon>Stylonemataceae</taxon>
        <taxon>Rhodosorus</taxon>
    </lineage>
</organism>
<dbReference type="AlphaFoldDB" id="A0AAV8V492"/>
<dbReference type="PIRSF" id="PIRSF000847">
    <property type="entry name" value="Phos_ph_gly_syn"/>
    <property type="match status" value="1"/>
</dbReference>
<comment type="similarity">
    <text evidence="2 11">Belongs to the CDP-alcohol phosphatidyltransferase class-I family.</text>
</comment>
<dbReference type="InterPro" id="IPR048254">
    <property type="entry name" value="CDP_ALCOHOL_P_TRANSF_CS"/>
</dbReference>
<dbReference type="InterPro" id="IPR050324">
    <property type="entry name" value="CDP-alcohol_PTase-I"/>
</dbReference>
<evidence type="ECO:0000256" key="3">
    <source>
        <dbReference type="ARBA" id="ARBA00022516"/>
    </source>
</evidence>
<dbReference type="GO" id="GO:0016020">
    <property type="term" value="C:membrane"/>
    <property type="evidence" value="ECO:0007669"/>
    <property type="project" value="UniProtKB-SubCell"/>
</dbReference>
<dbReference type="PANTHER" id="PTHR14269">
    <property type="entry name" value="CDP-DIACYLGLYCEROL--GLYCEROL-3-PHOSPHATE 3-PHOSPHATIDYLTRANSFERASE-RELATED"/>
    <property type="match status" value="1"/>
</dbReference>
<keyword evidence="9" id="KW-0594">Phospholipid biosynthesis</keyword>
<sequence>MNLPNLLTLSRIVMCVIFVALLSVPQGYAKWQQRAWEVGYVLAVLAGFTDFLDGHFARKLNLVTEFGKFLDPLSDKIFAVAGFVVLTDKGIIPCWITVVLLSREFLVQGLRQMATGHGKTIPVSYLGKVKTTVQMLCLALGGAMMVDWVPGDLWGARILWDSLLGLTVGITAYTCAQYLRVASDIVMKDT</sequence>
<protein>
    <recommendedName>
        <fullName evidence="15">CDP-diacylglycerol--glycerol-3-phosphate 3-phosphatidyltransferase</fullName>
    </recommendedName>
</protein>
<evidence type="ECO:0000313" key="14">
    <source>
        <dbReference type="Proteomes" id="UP001157974"/>
    </source>
</evidence>
<keyword evidence="5 12" id="KW-0812">Transmembrane</keyword>
<comment type="caution">
    <text evidence="13">The sequence shown here is derived from an EMBL/GenBank/DDBJ whole genome shotgun (WGS) entry which is preliminary data.</text>
</comment>
<evidence type="ECO:0000256" key="2">
    <source>
        <dbReference type="ARBA" id="ARBA00010441"/>
    </source>
</evidence>
<dbReference type="Gene3D" id="1.20.120.1760">
    <property type="match status" value="1"/>
</dbReference>
<evidence type="ECO:0000256" key="9">
    <source>
        <dbReference type="ARBA" id="ARBA00023209"/>
    </source>
</evidence>
<dbReference type="GO" id="GO:0008444">
    <property type="term" value="F:CDP-diacylglycerol-glycerol-3-phosphate 3-phosphatidyltransferase activity"/>
    <property type="evidence" value="ECO:0007669"/>
    <property type="project" value="InterPro"/>
</dbReference>
<evidence type="ECO:0000256" key="11">
    <source>
        <dbReference type="RuleBase" id="RU003750"/>
    </source>
</evidence>
<keyword evidence="7" id="KW-0443">Lipid metabolism</keyword>